<dbReference type="SUPFAM" id="SSF56954">
    <property type="entry name" value="Outer membrane efflux proteins (OEP)"/>
    <property type="match status" value="1"/>
</dbReference>
<dbReference type="Gene3D" id="1.10.287.470">
    <property type="entry name" value="Helix hairpin bin"/>
    <property type="match status" value="1"/>
</dbReference>
<evidence type="ECO:0000256" key="4">
    <source>
        <dbReference type="SAM" id="Coils"/>
    </source>
</evidence>
<dbReference type="Gene3D" id="2.40.50.100">
    <property type="match status" value="1"/>
</dbReference>
<dbReference type="Proteomes" id="UP000247540">
    <property type="component" value="Unassembled WGS sequence"/>
</dbReference>
<feature type="domain" description="Multidrug resistance protein MdtA-like C-terminal permuted SH3" evidence="6">
    <location>
        <begin position="913"/>
        <end position="972"/>
    </location>
</feature>
<feature type="signal peptide" evidence="3">
    <location>
        <begin position="1"/>
        <end position="30"/>
    </location>
</feature>
<feature type="region of interest" description="Disordered" evidence="5">
    <location>
        <begin position="495"/>
        <end position="583"/>
    </location>
</feature>
<feature type="chain" id="PRO_5016190357" evidence="3">
    <location>
        <begin position="31"/>
        <end position="1004"/>
    </location>
</feature>
<dbReference type="Gene3D" id="1.20.1600.10">
    <property type="entry name" value="Outer membrane efflux proteins (OEP)"/>
    <property type="match status" value="1"/>
</dbReference>
<dbReference type="NCBIfam" id="TIGR01845">
    <property type="entry name" value="outer_NodT"/>
    <property type="match status" value="1"/>
</dbReference>
<dbReference type="InterPro" id="IPR003423">
    <property type="entry name" value="OMP_efflux"/>
</dbReference>
<feature type="domain" description="CzcB-like barrel-sandwich hybrid" evidence="7">
    <location>
        <begin position="686"/>
        <end position="813"/>
    </location>
</feature>
<evidence type="ECO:0000313" key="9">
    <source>
        <dbReference type="Proteomes" id="UP000247540"/>
    </source>
</evidence>
<accession>A0A318SNL8</accession>
<comment type="similarity">
    <text evidence="1 3">Belongs to the outer membrane factor (OMF) (TC 1.B.17) family.</text>
</comment>
<dbReference type="InterPro" id="IPR006143">
    <property type="entry name" value="RND_pump_MFP"/>
</dbReference>
<proteinExistence type="inferred from homology"/>
<organism evidence="8 9">
    <name type="scientific">Xylophilus ampelinus</name>
    <dbReference type="NCBI Taxonomy" id="54067"/>
    <lineage>
        <taxon>Bacteria</taxon>
        <taxon>Pseudomonadati</taxon>
        <taxon>Pseudomonadota</taxon>
        <taxon>Betaproteobacteria</taxon>
        <taxon>Burkholderiales</taxon>
        <taxon>Xylophilus</taxon>
    </lineage>
</organism>
<feature type="compositionally biased region" description="Basic residues" evidence="5">
    <location>
        <begin position="500"/>
        <end position="514"/>
    </location>
</feature>
<keyword evidence="3 8" id="KW-0449">Lipoprotein</keyword>
<dbReference type="EMBL" id="QJTC01000004">
    <property type="protein sequence ID" value="PYE78925.1"/>
    <property type="molecule type" value="Genomic_DNA"/>
</dbReference>
<comment type="subcellular location">
    <subcellularLocation>
        <location evidence="3">Cell membrane</location>
        <topology evidence="3">Lipid-anchor</topology>
    </subcellularLocation>
</comment>
<dbReference type="Gene3D" id="2.20.200.10">
    <property type="entry name" value="Outer membrane efflux proteins (OEP)"/>
    <property type="match status" value="1"/>
</dbReference>
<keyword evidence="3" id="KW-0732">Signal</keyword>
<keyword evidence="3" id="KW-0812">Transmembrane</keyword>
<dbReference type="InterPro" id="IPR010131">
    <property type="entry name" value="MdtP/NodT-like"/>
</dbReference>
<dbReference type="GO" id="GO:1990281">
    <property type="term" value="C:efflux pump complex"/>
    <property type="evidence" value="ECO:0007669"/>
    <property type="project" value="TreeGrafter"/>
</dbReference>
<evidence type="ECO:0000256" key="5">
    <source>
        <dbReference type="SAM" id="MobiDB-lite"/>
    </source>
</evidence>
<feature type="coiled-coil region" evidence="4">
    <location>
        <begin position="401"/>
        <end position="428"/>
    </location>
</feature>
<dbReference type="Pfam" id="PF25973">
    <property type="entry name" value="BSH_CzcB"/>
    <property type="match status" value="1"/>
</dbReference>
<name>A0A318SNL8_9BURK</name>
<keyword evidence="4" id="KW-0175">Coiled coil</keyword>
<dbReference type="PANTHER" id="PTHR30469">
    <property type="entry name" value="MULTIDRUG RESISTANCE PROTEIN MDTA"/>
    <property type="match status" value="1"/>
</dbReference>
<dbReference type="Gene3D" id="2.40.30.170">
    <property type="match status" value="1"/>
</dbReference>
<feature type="compositionally biased region" description="Basic residues" evidence="5">
    <location>
        <begin position="523"/>
        <end position="552"/>
    </location>
</feature>
<dbReference type="PANTHER" id="PTHR30469:SF15">
    <property type="entry name" value="HLYD FAMILY OF SECRETION PROTEINS"/>
    <property type="match status" value="1"/>
</dbReference>
<protein>
    <submittedName>
        <fullName evidence="8">RND family efflux transporter MFP subunit/NodT family efflux transporter outer membrane factor (OMF) lipoprotein</fullName>
    </submittedName>
</protein>
<keyword evidence="3" id="KW-0472">Membrane</keyword>
<evidence type="ECO:0000256" key="2">
    <source>
        <dbReference type="ARBA" id="ARBA00009477"/>
    </source>
</evidence>
<dbReference type="Gene3D" id="2.40.420.20">
    <property type="match status" value="1"/>
</dbReference>
<keyword evidence="9" id="KW-1185">Reference proteome</keyword>
<dbReference type="SUPFAM" id="SSF111369">
    <property type="entry name" value="HlyD-like secretion proteins"/>
    <property type="match status" value="1"/>
</dbReference>
<evidence type="ECO:0000259" key="6">
    <source>
        <dbReference type="Pfam" id="PF25967"/>
    </source>
</evidence>
<dbReference type="InterPro" id="IPR058627">
    <property type="entry name" value="MdtA-like_C"/>
</dbReference>
<evidence type="ECO:0000313" key="8">
    <source>
        <dbReference type="EMBL" id="PYE78925.1"/>
    </source>
</evidence>
<reference evidence="8 9" key="1">
    <citation type="submission" date="2018-06" db="EMBL/GenBank/DDBJ databases">
        <title>Genomic Encyclopedia of Type Strains, Phase III (KMG-III): the genomes of soil and plant-associated and newly described type strains.</title>
        <authorList>
            <person name="Whitman W."/>
        </authorList>
    </citation>
    <scope>NUCLEOTIDE SEQUENCE [LARGE SCALE GENOMIC DNA]</scope>
    <source>
        <strain evidence="8 9">CECT 7646</strain>
    </source>
</reference>
<evidence type="ECO:0000259" key="7">
    <source>
        <dbReference type="Pfam" id="PF25973"/>
    </source>
</evidence>
<dbReference type="Pfam" id="PF25967">
    <property type="entry name" value="RND-MFP_C"/>
    <property type="match status" value="1"/>
</dbReference>
<dbReference type="NCBIfam" id="TIGR01730">
    <property type="entry name" value="RND_mfp"/>
    <property type="match status" value="1"/>
</dbReference>
<keyword evidence="3" id="KW-0564">Palmitate</keyword>
<dbReference type="InterPro" id="IPR058647">
    <property type="entry name" value="BSH_CzcB-like"/>
</dbReference>
<comment type="similarity">
    <text evidence="2">Belongs to the membrane fusion protein (MFP) (TC 8.A.1) family.</text>
</comment>
<dbReference type="GO" id="GO:0005886">
    <property type="term" value="C:plasma membrane"/>
    <property type="evidence" value="ECO:0007669"/>
    <property type="project" value="UniProtKB-SubCell"/>
</dbReference>
<dbReference type="GO" id="GO:0015562">
    <property type="term" value="F:efflux transmembrane transporter activity"/>
    <property type="evidence" value="ECO:0007669"/>
    <property type="project" value="InterPro"/>
</dbReference>
<gene>
    <name evidence="8" type="ORF">DFQ15_104118</name>
</gene>
<comment type="caution">
    <text evidence="8">The sequence shown here is derived from an EMBL/GenBank/DDBJ whole genome shotgun (WGS) entry which is preliminary data.</text>
</comment>
<dbReference type="Pfam" id="PF02321">
    <property type="entry name" value="OEP"/>
    <property type="match status" value="2"/>
</dbReference>
<keyword evidence="3" id="KW-1134">Transmembrane beta strand</keyword>
<evidence type="ECO:0000256" key="1">
    <source>
        <dbReference type="ARBA" id="ARBA00007613"/>
    </source>
</evidence>
<sequence>MNQPLAPRSGALRPCVAGRFAPILLPLALAACTLPRPPAVPEAPVPTAWRTPLPPAPTTGVPTIAANPAVDPSLPHGGTPAGLARWWEGTGDPLLAPLVDAANAASPTLAQAASRIGQARAQRITTGAALGPTLDATANISRGFQPQFFAVATSAQGNLQASWEPDVFGGNRAARDAAQARLEGAQAGWHDARVSVAAETANQLNALRACREQLEVVRSDARSRRESARHSALSTQAGFQAPADDALARASAADAGNRLLQQQAQCDVAVKGLVALTALDEDLLRQELAATPVRPPPESLFSIAELPAQVLAQRPDIAVAARDVVAASADVGNADAQRYPRLTIGGSVGRFYVDAPSVSGSSNIWTLGPIQLSLPLFDGGRRVANAAAARIKYDEAVAVYRARLRQAVREVEEALVNLRATADRTADAETAAAGYRASFEGFQARYDAGLASQIQLEDARRTALAAETTRVNLKRERMAAWIALYRAAGGGWEPAAAGRAIRRSRRTGRCRARRAPPSPARARAARRRPLRPRRSQRRHRPRRPHRPRRLRLPARPADGPTDPRPAALSRPTPTASSPLPDTAMHPALRTAYTLAARLLPAPLAQPARRRVALLLIAGGLGLATAAGLFGLNRARAADKPAAPRPALSVTTVLPQKISLPVTFAANGSIAAWQEAIIGSEANGLRLTDVRVNVGDTVKAGQVLATFSAETVKAELAQSRASVLEAEATAADAAANARRARTLEKSGALSASQIAQYQTTEQTAKARVEAARAAYNAQQVRLGYASVRAPDSGVISSRTATVGAVVGAGTELFRMVRKGRLEWRAEVTSAELGRIQPGTVARIVAASGAVLEGKVRMVAPTVDPQTRNGLVYVDLPSQAGYGIPADPAPGRPSPGGLFRPGMFAHGDFALGQTDALTVPQRSVVVREAFSYVFAVDQDQRVSQRKVQTGRRVGDRLEITAGLAADTPVVVQGAGFLNDRDLVKVVQESELKTPAAGETPRPAATK</sequence>
<evidence type="ECO:0000256" key="3">
    <source>
        <dbReference type="RuleBase" id="RU362097"/>
    </source>
</evidence>
<dbReference type="AlphaFoldDB" id="A0A318SNL8"/>